<dbReference type="EMBL" id="CP065177">
    <property type="protein sequence ID" value="URG47699.1"/>
    <property type="molecule type" value="Genomic_DNA"/>
</dbReference>
<name>A0A9Q2ET64_9GAMM</name>
<organism evidence="1 2">
    <name type="scientific">Pectobacterium quasiaquaticum</name>
    <dbReference type="NCBI Taxonomy" id="2774015"/>
    <lineage>
        <taxon>Bacteria</taxon>
        <taxon>Pseudomonadati</taxon>
        <taxon>Pseudomonadota</taxon>
        <taxon>Gammaproteobacteria</taxon>
        <taxon>Enterobacterales</taxon>
        <taxon>Pectobacteriaceae</taxon>
        <taxon>Pectobacterium</taxon>
    </lineage>
</organism>
<dbReference type="Proteomes" id="UP000806577">
    <property type="component" value="Chromosome"/>
</dbReference>
<dbReference type="KEGG" id="pqu:IG609_012795"/>
<protein>
    <submittedName>
        <fullName evidence="1">PD-(D/E)XK nuclease family protein</fullName>
    </submittedName>
</protein>
<accession>A0A9Q2ET64</accession>
<keyword evidence="2" id="KW-1185">Reference proteome</keyword>
<proteinExistence type="predicted"/>
<evidence type="ECO:0000313" key="2">
    <source>
        <dbReference type="Proteomes" id="UP000806577"/>
    </source>
</evidence>
<dbReference type="AlphaFoldDB" id="A0A9Q2ET64"/>
<dbReference type="InterPro" id="IPR029470">
    <property type="entry name" value="PDDEXK_4"/>
</dbReference>
<reference evidence="1 2" key="1">
    <citation type="journal article" date="2021" name="Int. J. Syst. Evol. Microbiol.">
        <title>&lt;i&gt;Pectobacterium quasiaquaticum&lt;/i&gt; sp. nov., isolated from waterways.</title>
        <authorList>
            <person name="Ben Moussa H."/>
            <person name="Pedron J."/>
            <person name="Bertrand C."/>
            <person name="Hecquet A."/>
            <person name="Barny M.A."/>
        </authorList>
    </citation>
    <scope>NUCLEOTIDE SEQUENCE [LARGE SCALE GENOMIC DNA]</scope>
    <source>
        <strain evidence="1 2">A477-S1-J17</strain>
    </source>
</reference>
<sequence length="450" mass="51796">MDIKEFYEFLTDEKLLELREKLRISDNILDVITLTENQHSDMLAWCLNPNEGHCQGDAVIKDFLTAAYQAGHETNKFANKKFFEEWTPGRIQTTSFGSAFVTREFSIKDHVGSNRRLDLFLIDPKNQFIITIENKVGAALSAAQLADYYEAVQSAFPSTSFKGYKFAYVVLDKKFESYREEKIEPQDNKWAFLSYQWLEKAAQRARLQLQNNNAAAQLLMAYCQKQAQWQNKDEEEISELSAHLTSQYESIIDRFLHLKQISPHNWKSVNMKSVDSEALLFLQQNAQLCDQLIQAKGLSGILVTLRKAFPLLTEECLEIGRTWLNITVPSILTLRNPDNGYWPLYVNIVKETKKVEENGNVIEKAPNSSFTISLIYYADNLSQELCDVPALHKLLASNYASLEKKQRRRWKTAARKENVAIQDIAKEAVKFIQDVGKLLEKAKEKKIVHH</sequence>
<evidence type="ECO:0000313" key="1">
    <source>
        <dbReference type="EMBL" id="URG47699.1"/>
    </source>
</evidence>
<dbReference type="RefSeq" id="WP_193401124.1">
    <property type="nucleotide sequence ID" value="NZ_CP065177.1"/>
</dbReference>
<gene>
    <name evidence="1" type="ORF">IG609_012795</name>
</gene>
<dbReference type="Pfam" id="PF14281">
    <property type="entry name" value="PDDEXK_4"/>
    <property type="match status" value="1"/>
</dbReference>